<accession>A0ABY1P4J6</accession>
<gene>
    <name evidence="2" type="ORF">SAMN06265374_2694</name>
</gene>
<evidence type="ECO:0000313" key="2">
    <source>
        <dbReference type="EMBL" id="SMP26234.1"/>
    </source>
</evidence>
<evidence type="ECO:0000259" key="1">
    <source>
        <dbReference type="Pfam" id="PF00717"/>
    </source>
</evidence>
<dbReference type="SUPFAM" id="SSF51306">
    <property type="entry name" value="LexA/Signal peptidase"/>
    <property type="match status" value="1"/>
</dbReference>
<dbReference type="Proteomes" id="UP001157914">
    <property type="component" value="Unassembled WGS sequence"/>
</dbReference>
<feature type="domain" description="Peptidase S24/S26A/S26B/S26C" evidence="1">
    <location>
        <begin position="121"/>
        <end position="195"/>
    </location>
</feature>
<proteinExistence type="predicted"/>
<dbReference type="Pfam" id="PF00717">
    <property type="entry name" value="Peptidase_S24"/>
    <property type="match status" value="1"/>
</dbReference>
<dbReference type="InterPro" id="IPR015927">
    <property type="entry name" value="Peptidase_S24_S26A/B/C"/>
</dbReference>
<dbReference type="EMBL" id="FXTT01000003">
    <property type="protein sequence ID" value="SMP26234.1"/>
    <property type="molecule type" value="Genomic_DNA"/>
</dbReference>
<dbReference type="InterPro" id="IPR036286">
    <property type="entry name" value="LexA/Signal_pep-like_sf"/>
</dbReference>
<name>A0ABY1P4J6_9HYPH</name>
<dbReference type="RefSeq" id="WP_155192965.1">
    <property type="nucleotide sequence ID" value="NZ_BAAAEA010000002.1"/>
</dbReference>
<comment type="caution">
    <text evidence="2">The sequence shown here is derived from an EMBL/GenBank/DDBJ whole genome shotgun (WGS) entry which is preliminary data.</text>
</comment>
<sequence length="215" mass="23045">MLSHEKVWAAIDALASQNGLTPSGLARRAGLDPTTFNRSKRVAADGRPRWPSTESLAKILDATGEGLKSFAARIERSGAAGPAQTAMELPGVPMAGFKDVGEQAFDTSGRPTGASWTRLTSFLAPSKCEFALQVSGDEMLPLYRKGDIIIADPSIATRKGDRVVVKTSKSDLSVYTLSQRTPQGMVFRTIGDNPQSLTVAHSAIEWTARIIWASQ</sequence>
<keyword evidence="3" id="KW-1185">Reference proteome</keyword>
<dbReference type="CDD" id="cd06529">
    <property type="entry name" value="S24_LexA-like"/>
    <property type="match status" value="1"/>
</dbReference>
<organism evidence="2 3">
    <name type="scientific">Roseibium denhamense</name>
    <dbReference type="NCBI Taxonomy" id="76305"/>
    <lineage>
        <taxon>Bacteria</taxon>
        <taxon>Pseudomonadati</taxon>
        <taxon>Pseudomonadota</taxon>
        <taxon>Alphaproteobacteria</taxon>
        <taxon>Hyphomicrobiales</taxon>
        <taxon>Stappiaceae</taxon>
        <taxon>Roseibium</taxon>
    </lineage>
</organism>
<protein>
    <submittedName>
        <fullName evidence="2">Phage repressor protein C, contains Cro/C1-type HTH and peptisase s24 domains</fullName>
    </submittedName>
</protein>
<evidence type="ECO:0000313" key="3">
    <source>
        <dbReference type="Proteomes" id="UP001157914"/>
    </source>
</evidence>
<reference evidence="2 3" key="1">
    <citation type="submission" date="2017-05" db="EMBL/GenBank/DDBJ databases">
        <authorList>
            <person name="Varghese N."/>
            <person name="Submissions S."/>
        </authorList>
    </citation>
    <scope>NUCLEOTIDE SEQUENCE [LARGE SCALE GENOMIC DNA]</scope>
    <source>
        <strain evidence="2 3">DSM 15949</strain>
    </source>
</reference>
<dbReference type="Gene3D" id="2.10.109.10">
    <property type="entry name" value="Umud Fragment, subunit A"/>
    <property type="match status" value="1"/>
</dbReference>
<dbReference type="InterPro" id="IPR039418">
    <property type="entry name" value="LexA-like"/>
</dbReference>